<keyword evidence="4 14" id="KW-1133">Transmembrane helix</keyword>
<evidence type="ECO:0000313" key="17">
    <source>
        <dbReference type="EMBL" id="CAF0890970.1"/>
    </source>
</evidence>
<gene>
    <name evidence="17" type="ORF">JYZ213_LOCUS10018</name>
</gene>
<dbReference type="Gene3D" id="1.10.287.70">
    <property type="match status" value="1"/>
</dbReference>
<dbReference type="SMART" id="SM00079">
    <property type="entry name" value="PBPe"/>
    <property type="match status" value="1"/>
</dbReference>
<evidence type="ECO:0000256" key="15">
    <source>
        <dbReference type="SAM" id="SignalP"/>
    </source>
</evidence>
<dbReference type="GO" id="GO:0045211">
    <property type="term" value="C:postsynaptic membrane"/>
    <property type="evidence" value="ECO:0007669"/>
    <property type="project" value="UniProtKB-SubCell"/>
</dbReference>
<keyword evidence="9" id="KW-0325">Glycoprotein</keyword>
<name>A0A813YXA2_9BILA</name>
<evidence type="ECO:0000313" key="18">
    <source>
        <dbReference type="Proteomes" id="UP000663845"/>
    </source>
</evidence>
<keyword evidence="5" id="KW-0770">Synapse</keyword>
<dbReference type="Gene3D" id="3.40.50.2300">
    <property type="match status" value="3"/>
</dbReference>
<dbReference type="Pfam" id="PF00060">
    <property type="entry name" value="Lig_chan"/>
    <property type="match status" value="1"/>
</dbReference>
<feature type="signal peptide" evidence="15">
    <location>
        <begin position="1"/>
        <end position="26"/>
    </location>
</feature>
<dbReference type="SUPFAM" id="SSF53822">
    <property type="entry name" value="Periplasmic binding protein-like I"/>
    <property type="match status" value="1"/>
</dbReference>
<keyword evidence="7 14" id="KW-0472">Membrane</keyword>
<dbReference type="Pfam" id="PF01094">
    <property type="entry name" value="ANF_receptor"/>
    <property type="match status" value="1"/>
</dbReference>
<dbReference type="Proteomes" id="UP000663845">
    <property type="component" value="Unassembled WGS sequence"/>
</dbReference>
<evidence type="ECO:0000256" key="14">
    <source>
        <dbReference type="SAM" id="Phobius"/>
    </source>
</evidence>
<evidence type="ECO:0000256" key="13">
    <source>
        <dbReference type="ARBA" id="ARBA00034100"/>
    </source>
</evidence>
<evidence type="ECO:0000256" key="11">
    <source>
        <dbReference type="ARBA" id="ARBA00023286"/>
    </source>
</evidence>
<dbReference type="InterPro" id="IPR015683">
    <property type="entry name" value="Ionotropic_Glu_rcpt"/>
</dbReference>
<dbReference type="PANTHER" id="PTHR18966">
    <property type="entry name" value="IONOTROPIC GLUTAMATE RECEPTOR"/>
    <property type="match status" value="1"/>
</dbReference>
<evidence type="ECO:0000256" key="4">
    <source>
        <dbReference type="ARBA" id="ARBA00022989"/>
    </source>
</evidence>
<dbReference type="Pfam" id="PF10613">
    <property type="entry name" value="Lig_chan-Glu_bd"/>
    <property type="match status" value="1"/>
</dbReference>
<keyword evidence="12" id="KW-0407">Ion channel</keyword>
<dbReference type="GO" id="GO:0015276">
    <property type="term" value="F:ligand-gated monoatomic ion channel activity"/>
    <property type="evidence" value="ECO:0007669"/>
    <property type="project" value="InterPro"/>
</dbReference>
<reference evidence="17" key="1">
    <citation type="submission" date="2021-02" db="EMBL/GenBank/DDBJ databases">
        <authorList>
            <person name="Nowell W R."/>
        </authorList>
    </citation>
    <scope>NUCLEOTIDE SEQUENCE</scope>
</reference>
<dbReference type="EMBL" id="CAJNOG010000072">
    <property type="protein sequence ID" value="CAF0890970.1"/>
    <property type="molecule type" value="Genomic_DNA"/>
</dbReference>
<protein>
    <recommendedName>
        <fullName evidence="16">Ionotropic glutamate receptor C-terminal domain-containing protein</fullName>
    </recommendedName>
</protein>
<evidence type="ECO:0000256" key="9">
    <source>
        <dbReference type="ARBA" id="ARBA00023180"/>
    </source>
</evidence>
<evidence type="ECO:0000256" key="8">
    <source>
        <dbReference type="ARBA" id="ARBA00023170"/>
    </source>
</evidence>
<evidence type="ECO:0000256" key="1">
    <source>
        <dbReference type="ARBA" id="ARBA00004141"/>
    </source>
</evidence>
<feature type="transmembrane region" description="Helical" evidence="14">
    <location>
        <begin position="587"/>
        <end position="607"/>
    </location>
</feature>
<dbReference type="InterPro" id="IPR001828">
    <property type="entry name" value="ANF_lig-bd_rcpt"/>
</dbReference>
<evidence type="ECO:0000256" key="7">
    <source>
        <dbReference type="ARBA" id="ARBA00023136"/>
    </source>
</evidence>
<feature type="transmembrane region" description="Helical" evidence="14">
    <location>
        <begin position="830"/>
        <end position="849"/>
    </location>
</feature>
<keyword evidence="11" id="KW-1071">Ligand-gated ion channel</keyword>
<evidence type="ECO:0000256" key="3">
    <source>
        <dbReference type="ARBA" id="ARBA00022692"/>
    </source>
</evidence>
<dbReference type="GO" id="GO:0004930">
    <property type="term" value="F:G protein-coupled receptor activity"/>
    <property type="evidence" value="ECO:0007669"/>
    <property type="project" value="InterPro"/>
</dbReference>
<keyword evidence="2" id="KW-0813">Transport</keyword>
<dbReference type="SUPFAM" id="SSF81324">
    <property type="entry name" value="Voltage-gated potassium channels"/>
    <property type="match status" value="1"/>
</dbReference>
<evidence type="ECO:0000256" key="12">
    <source>
        <dbReference type="ARBA" id="ARBA00023303"/>
    </source>
</evidence>
<dbReference type="InterPro" id="IPR001320">
    <property type="entry name" value="Iontro_rcpt_C"/>
</dbReference>
<dbReference type="InterPro" id="IPR019594">
    <property type="entry name" value="Glu/Gly-bd"/>
</dbReference>
<keyword evidence="10" id="KW-0628">Postsynaptic cell membrane</keyword>
<evidence type="ECO:0000259" key="16">
    <source>
        <dbReference type="SMART" id="SM00079"/>
    </source>
</evidence>
<keyword evidence="15" id="KW-0732">Signal</keyword>
<dbReference type="Gene3D" id="3.40.190.10">
    <property type="entry name" value="Periplasmic binding protein-like II"/>
    <property type="match status" value="2"/>
</dbReference>
<keyword evidence="3 14" id="KW-0812">Transmembrane</keyword>
<keyword evidence="6" id="KW-0406">Ion transport</keyword>
<organism evidence="17 18">
    <name type="scientific">Adineta steineri</name>
    <dbReference type="NCBI Taxonomy" id="433720"/>
    <lineage>
        <taxon>Eukaryota</taxon>
        <taxon>Metazoa</taxon>
        <taxon>Spiralia</taxon>
        <taxon>Gnathifera</taxon>
        <taxon>Rotifera</taxon>
        <taxon>Eurotatoria</taxon>
        <taxon>Bdelloidea</taxon>
        <taxon>Adinetida</taxon>
        <taxon>Adinetidae</taxon>
        <taxon>Adineta</taxon>
    </lineage>
</organism>
<proteinExistence type="predicted"/>
<dbReference type="AlphaFoldDB" id="A0A813YXA2"/>
<sequence>MLFLLNLPYLLINLILIQFLIKSIKTEWPSISSSSIKILGLFPNQLNNSNPTTLSLHCEAMFKSAIILSQQNNIKLQQEFINYEILSTDNNLINILSNTCQIISSSNIIGIIGPAYSKESHFLAPFAEKIGIPIISYSSTDPKLSNHQIYPSFYRTISSDNLFALAIVQLFLKFNWKSCNIIYQNDQYGINGMNEINKIFNNYNITIINKILFDVQTESIENNNFKNILLTSSSRIVLLWTNRNYTNLILQNAIDLDILSPQFIWLLTSNISLNSLNNLTSTSTSNNKLNGLILIEPFIDLNNINQTLLNQAYDIWNKYESKTFPGMNYVDYYALFTFDATWLLIQSLQQLCSTYSNSSACIQFINNSFCFNKYFINSNKLFNLINNLDYFGVTGKIQFNQNQTDRIEGINYILKNIQIISNYLNFVPVLIWSSTINWTLYSPTSLIIWPGNSLIIPSEYPSLSGINLRIALIQTPPFTMLTQQQIKEETNETKLIGYIPDLIDLLTTKMGFIPNLTLITNQTFNQIINSVSNNQFDLFIAQTTITAKRSEKVSFSNSIFDNSLRIIIRKDLDNDVNLLLYLTPFTFHLWLTLLGACLFSTFLICLLEKQDNPLLQNKSIISLIAMSLWFSIGTILGYGADFQLKTPAGRLLTIGLYILSLVLVAAYTANLASDLTISKSKDIVTDIDDIKNGKVAFSRIGILLGSAIEDYYLREISGGIHNFYPIKNKEEIYDKLLNNIIDASIMDAGILEYITNQIYCNLTSMGKDFGQSAFGIVFQKKWQYEQILNIQILALRESGELDNLKRKWFQTTSCAQIYDTSQAMTIQSMAGLFLTFAIITLLAILLFLWKKRFLIRKCLFNTKYHTNILARRSILICKPASKYPTISKVVIYDK</sequence>
<feature type="transmembrane region" description="Helical" evidence="14">
    <location>
        <begin position="651"/>
        <end position="672"/>
    </location>
</feature>
<comment type="caution">
    <text evidence="17">The sequence shown here is derived from an EMBL/GenBank/DDBJ whole genome shotgun (WGS) entry which is preliminary data.</text>
</comment>
<evidence type="ECO:0000256" key="2">
    <source>
        <dbReference type="ARBA" id="ARBA00022448"/>
    </source>
</evidence>
<feature type="domain" description="Ionotropic glutamate receptor C-terminal" evidence="16">
    <location>
        <begin position="467"/>
        <end position="811"/>
    </location>
</feature>
<dbReference type="PRINTS" id="PR00248">
    <property type="entry name" value="GPCRMGR"/>
</dbReference>
<dbReference type="InterPro" id="IPR000337">
    <property type="entry name" value="GPCR_3"/>
</dbReference>
<keyword evidence="8" id="KW-0675">Receptor</keyword>
<feature type="chain" id="PRO_5032607565" description="Ionotropic glutamate receptor C-terminal domain-containing protein" evidence="15">
    <location>
        <begin position="27"/>
        <end position="894"/>
    </location>
</feature>
<comment type="subcellular location">
    <subcellularLocation>
        <location evidence="1">Membrane</location>
        <topology evidence="1">Multi-pass membrane protein</topology>
    </subcellularLocation>
    <subcellularLocation>
        <location evidence="13">Postsynaptic cell membrane</location>
    </subcellularLocation>
</comment>
<evidence type="ECO:0000256" key="10">
    <source>
        <dbReference type="ARBA" id="ARBA00023257"/>
    </source>
</evidence>
<dbReference type="InterPro" id="IPR028082">
    <property type="entry name" value="Peripla_BP_I"/>
</dbReference>
<dbReference type="SUPFAM" id="SSF53850">
    <property type="entry name" value="Periplasmic binding protein-like II"/>
    <property type="match status" value="1"/>
</dbReference>
<evidence type="ECO:0000256" key="5">
    <source>
        <dbReference type="ARBA" id="ARBA00023018"/>
    </source>
</evidence>
<feature type="transmembrane region" description="Helical" evidence="14">
    <location>
        <begin position="619"/>
        <end position="639"/>
    </location>
</feature>
<evidence type="ECO:0000256" key="6">
    <source>
        <dbReference type="ARBA" id="ARBA00023065"/>
    </source>
</evidence>
<accession>A0A813YXA2</accession>